<feature type="chain" id="PRO_5012102030" evidence="1">
    <location>
        <begin position="26"/>
        <end position="223"/>
    </location>
</feature>
<name>A0A1Y4LTQ3_9FIRM</name>
<evidence type="ECO:0000256" key="1">
    <source>
        <dbReference type="SAM" id="SignalP"/>
    </source>
</evidence>
<dbReference type="RefSeq" id="WP_087158695.1">
    <property type="nucleotide sequence ID" value="NZ_NFKM01000011.1"/>
</dbReference>
<reference evidence="3" key="1">
    <citation type="submission" date="2017-04" db="EMBL/GenBank/DDBJ databases">
        <title>Function of individual gut microbiota members based on whole genome sequencing of pure cultures obtained from chicken caecum.</title>
        <authorList>
            <person name="Medvecky M."/>
            <person name="Cejkova D."/>
            <person name="Polansky O."/>
            <person name="Karasova D."/>
            <person name="Kubasova T."/>
            <person name="Cizek A."/>
            <person name="Rychlik I."/>
        </authorList>
    </citation>
    <scope>NUCLEOTIDE SEQUENCE [LARGE SCALE GENOMIC DNA]</scope>
    <source>
        <strain evidence="3">An178</strain>
    </source>
</reference>
<dbReference type="EMBL" id="NFKM01000011">
    <property type="protein sequence ID" value="OUP60025.1"/>
    <property type="molecule type" value="Genomic_DNA"/>
</dbReference>
<accession>A0A1Y4LTQ3</accession>
<evidence type="ECO:0000313" key="3">
    <source>
        <dbReference type="Proteomes" id="UP000195447"/>
    </source>
</evidence>
<gene>
    <name evidence="2" type="ORF">B5F14_06295</name>
</gene>
<sequence length="223" mass="24542">MKTRNSLFGVLLAALLSIPFTPVFASEKVVEYESPQQIIETIFEEYDADDKFLKMPDGGYLHGQAKIVDAYDNSIVYGEYDSETDPNAVSIEVAKEDLINFDANPQIETRGAGIPNKTKVLAAGASYTSSVFTASGWRFSDYFIQAAAGTSGNLQWTTYNDSALIGDMGDALNTLNTGSGYGRTLYPGVPYTVGTKMNGWYQSMVYFTYNPTGRPYYHVKNLV</sequence>
<comment type="caution">
    <text evidence="2">The sequence shown here is derived from an EMBL/GenBank/DDBJ whole genome shotgun (WGS) entry which is preliminary data.</text>
</comment>
<organism evidence="2 3">
    <name type="scientific">Faecalitalea cylindroides</name>
    <dbReference type="NCBI Taxonomy" id="39483"/>
    <lineage>
        <taxon>Bacteria</taxon>
        <taxon>Bacillati</taxon>
        <taxon>Bacillota</taxon>
        <taxon>Erysipelotrichia</taxon>
        <taxon>Erysipelotrichales</taxon>
        <taxon>Erysipelotrichaceae</taxon>
        <taxon>Faecalitalea</taxon>
    </lineage>
</organism>
<feature type="signal peptide" evidence="1">
    <location>
        <begin position="1"/>
        <end position="25"/>
    </location>
</feature>
<evidence type="ECO:0000313" key="2">
    <source>
        <dbReference type="EMBL" id="OUP60025.1"/>
    </source>
</evidence>
<dbReference type="Proteomes" id="UP000195447">
    <property type="component" value="Unassembled WGS sequence"/>
</dbReference>
<proteinExistence type="predicted"/>
<keyword evidence="1" id="KW-0732">Signal</keyword>
<keyword evidence="3" id="KW-1185">Reference proteome</keyword>
<protein>
    <submittedName>
        <fullName evidence="2">Uncharacterized protein</fullName>
    </submittedName>
</protein>
<dbReference type="AlphaFoldDB" id="A0A1Y4LTQ3"/>